<dbReference type="Proteomes" id="UP001558652">
    <property type="component" value="Unassembled WGS sequence"/>
</dbReference>
<evidence type="ECO:0000313" key="2">
    <source>
        <dbReference type="Proteomes" id="UP001558652"/>
    </source>
</evidence>
<dbReference type="AlphaFoldDB" id="A0ABD0YYR5"/>
<reference evidence="1 2" key="1">
    <citation type="submission" date="2024-07" db="EMBL/GenBank/DDBJ databases">
        <title>Chromosome-level genome assembly of the water stick insect Ranatra chinensis (Heteroptera: Nepidae).</title>
        <authorList>
            <person name="Liu X."/>
        </authorList>
    </citation>
    <scope>NUCLEOTIDE SEQUENCE [LARGE SCALE GENOMIC DNA]</scope>
    <source>
        <strain evidence="1">Cailab_2021Rc</strain>
        <tissue evidence="1">Muscle</tissue>
    </source>
</reference>
<sequence length="114" mass="13398">NEIRYLRKVAGKTRRDRIRNSTVRQSLGIQTKRMVQNAQLWWFGHVNCMSPDHLPRRAHKVRCEGRKLKKSRCNSWMDITSTIIQRGLSVQSTHSLSMDRGRWSAFYICPTPQS</sequence>
<dbReference type="EMBL" id="JBFDAA010000008">
    <property type="protein sequence ID" value="KAL1130348.1"/>
    <property type="molecule type" value="Genomic_DNA"/>
</dbReference>
<feature type="non-terminal residue" evidence="1">
    <location>
        <position position="1"/>
    </location>
</feature>
<evidence type="ECO:0000313" key="1">
    <source>
        <dbReference type="EMBL" id="KAL1130348.1"/>
    </source>
</evidence>
<accession>A0ABD0YYR5</accession>
<organism evidence="1 2">
    <name type="scientific">Ranatra chinensis</name>
    <dbReference type="NCBI Taxonomy" id="642074"/>
    <lineage>
        <taxon>Eukaryota</taxon>
        <taxon>Metazoa</taxon>
        <taxon>Ecdysozoa</taxon>
        <taxon>Arthropoda</taxon>
        <taxon>Hexapoda</taxon>
        <taxon>Insecta</taxon>
        <taxon>Pterygota</taxon>
        <taxon>Neoptera</taxon>
        <taxon>Paraneoptera</taxon>
        <taxon>Hemiptera</taxon>
        <taxon>Heteroptera</taxon>
        <taxon>Panheteroptera</taxon>
        <taxon>Nepomorpha</taxon>
        <taxon>Nepidae</taxon>
        <taxon>Ranatrinae</taxon>
        <taxon>Ranatra</taxon>
    </lineage>
</organism>
<protein>
    <submittedName>
        <fullName evidence="1">Uncharacterized protein</fullName>
    </submittedName>
</protein>
<keyword evidence="2" id="KW-1185">Reference proteome</keyword>
<gene>
    <name evidence="1" type="ORF">AAG570_013286</name>
</gene>
<proteinExistence type="predicted"/>
<name>A0ABD0YYR5_9HEMI</name>
<comment type="caution">
    <text evidence="1">The sequence shown here is derived from an EMBL/GenBank/DDBJ whole genome shotgun (WGS) entry which is preliminary data.</text>
</comment>